<keyword evidence="4" id="KW-1185">Reference proteome</keyword>
<dbReference type="InParanoid" id="A0A194XQS9"/>
<dbReference type="PRINTS" id="PR01543">
    <property type="entry name" value="ANATRNSFRASE"/>
</dbReference>
<dbReference type="EMBL" id="KQ947406">
    <property type="protein sequence ID" value="KUJ22533.1"/>
    <property type="molecule type" value="Genomic_DNA"/>
</dbReference>
<reference evidence="3 4" key="1">
    <citation type="submission" date="2015-10" db="EMBL/GenBank/DDBJ databases">
        <title>Full genome of DAOMC 229536 Phialocephala scopiformis, a fungal endophyte of spruce producing the potent anti-insectan compound rugulosin.</title>
        <authorList>
            <consortium name="DOE Joint Genome Institute"/>
            <person name="Walker A.K."/>
            <person name="Frasz S.L."/>
            <person name="Seifert K.A."/>
            <person name="Miller J.D."/>
            <person name="Mondo S.J."/>
            <person name="Labutti K."/>
            <person name="Lipzen A."/>
            <person name="Dockter R."/>
            <person name="Kennedy M."/>
            <person name="Grigoriev I.V."/>
            <person name="Spatafora J.W."/>
        </authorList>
    </citation>
    <scope>NUCLEOTIDE SEQUENCE [LARGE SCALE GENOMIC DNA]</scope>
    <source>
        <strain evidence="3 4">CBS 120377</strain>
    </source>
</reference>
<gene>
    <name evidence="3" type="ORF">LY89DRAFT_302717</name>
</gene>
<dbReference type="Pfam" id="PF00797">
    <property type="entry name" value="Acetyltransf_2"/>
    <property type="match status" value="1"/>
</dbReference>
<comment type="similarity">
    <text evidence="1 2">Belongs to the arylamine N-acetyltransferase family.</text>
</comment>
<dbReference type="KEGG" id="psco:LY89DRAFT_302717"/>
<dbReference type="GO" id="GO:0016407">
    <property type="term" value="F:acetyltransferase activity"/>
    <property type="evidence" value="ECO:0007669"/>
    <property type="project" value="InterPro"/>
</dbReference>
<dbReference type="PANTHER" id="PTHR11786:SF0">
    <property type="entry name" value="ARYLAMINE N-ACETYLTRANSFERASE 4-RELATED"/>
    <property type="match status" value="1"/>
</dbReference>
<evidence type="ECO:0000256" key="2">
    <source>
        <dbReference type="RuleBase" id="RU003452"/>
    </source>
</evidence>
<dbReference type="Gene3D" id="3.30.2140.20">
    <property type="match status" value="1"/>
</dbReference>
<keyword evidence="2" id="KW-0012">Acyltransferase</keyword>
<sequence length="283" mass="31767">MISDVVRSKDGLQYLSSLQKYHLAAIPFENLSLHYSKEHTNSLNPDDLFEKIVIRKKGGYCFESNSLFGVMLRSLGFDIVSVGARVTLVSPSAGWDHQVNLVSIAGTTYLVDVAFGASCPTRPMPLVHGQISRWGATVAETRLTFQDPSNAIVQGLWALEHRVSPANEWTPSYTFALTEFFPKDFEIMNYAVRSQPTSFWTYSILCLRMIFDEEVDDITGLLVLQGDRLKQRIHTESETLMQCADEHERVEVLEKHFGIHLSHAEQLGILGTVTQLKGGFSLI</sequence>
<evidence type="ECO:0000256" key="1">
    <source>
        <dbReference type="ARBA" id="ARBA00006547"/>
    </source>
</evidence>
<dbReference type="AlphaFoldDB" id="A0A194XQS9"/>
<dbReference type="InterPro" id="IPR001447">
    <property type="entry name" value="Arylamine_N-AcTrfase"/>
</dbReference>
<dbReference type="OrthoDB" id="10260017at2759"/>
<dbReference type="RefSeq" id="XP_018076888.1">
    <property type="nucleotide sequence ID" value="XM_018206580.1"/>
</dbReference>
<dbReference type="InterPro" id="IPR053710">
    <property type="entry name" value="Arylamine_NAT_domain_sf"/>
</dbReference>
<dbReference type="Proteomes" id="UP000070700">
    <property type="component" value="Unassembled WGS sequence"/>
</dbReference>
<dbReference type="SUPFAM" id="SSF54001">
    <property type="entry name" value="Cysteine proteinases"/>
    <property type="match status" value="1"/>
</dbReference>
<dbReference type="PANTHER" id="PTHR11786">
    <property type="entry name" value="N-HYDROXYARYLAMINE O-ACETYLTRANSFERASE"/>
    <property type="match status" value="1"/>
</dbReference>
<dbReference type="GeneID" id="28816306"/>
<dbReference type="InterPro" id="IPR038765">
    <property type="entry name" value="Papain-like_cys_pep_sf"/>
</dbReference>
<evidence type="ECO:0000313" key="4">
    <source>
        <dbReference type="Proteomes" id="UP000070700"/>
    </source>
</evidence>
<keyword evidence="2 3" id="KW-0808">Transferase</keyword>
<organism evidence="3 4">
    <name type="scientific">Mollisia scopiformis</name>
    <name type="common">Conifer needle endophyte fungus</name>
    <name type="synonym">Phialocephala scopiformis</name>
    <dbReference type="NCBI Taxonomy" id="149040"/>
    <lineage>
        <taxon>Eukaryota</taxon>
        <taxon>Fungi</taxon>
        <taxon>Dikarya</taxon>
        <taxon>Ascomycota</taxon>
        <taxon>Pezizomycotina</taxon>
        <taxon>Leotiomycetes</taxon>
        <taxon>Helotiales</taxon>
        <taxon>Mollisiaceae</taxon>
        <taxon>Mollisia</taxon>
    </lineage>
</organism>
<protein>
    <submittedName>
        <fullName evidence="3">Arylamine N-acetyltransferase 1</fullName>
    </submittedName>
</protein>
<evidence type="ECO:0000313" key="3">
    <source>
        <dbReference type="EMBL" id="KUJ22533.1"/>
    </source>
</evidence>
<name>A0A194XQS9_MOLSC</name>
<proteinExistence type="inferred from homology"/>
<accession>A0A194XQS9</accession>